<dbReference type="HOGENOM" id="CLU_013798_1_1_10"/>
<dbReference type="SUPFAM" id="SSF74653">
    <property type="entry name" value="TolA/TonB C-terminal domain"/>
    <property type="match status" value="1"/>
</dbReference>
<evidence type="ECO:0000313" key="12">
    <source>
        <dbReference type="EMBL" id="AKA35351.1"/>
    </source>
</evidence>
<keyword evidence="13" id="KW-1185">Reference proteome</keyword>
<dbReference type="PRINTS" id="PR01374">
    <property type="entry name" value="TONBPROTEIN"/>
</dbReference>
<dbReference type="CDD" id="cd07341">
    <property type="entry name" value="M56_BlaR1_MecR1_like"/>
    <property type="match status" value="1"/>
</dbReference>
<evidence type="ECO:0000256" key="4">
    <source>
        <dbReference type="ARBA" id="ARBA00022475"/>
    </source>
</evidence>
<dbReference type="PANTHER" id="PTHR33446:SF2">
    <property type="entry name" value="PROTEIN TONB"/>
    <property type="match status" value="1"/>
</dbReference>
<keyword evidence="8 10" id="KW-1133">Transmembrane helix</keyword>
<evidence type="ECO:0000256" key="10">
    <source>
        <dbReference type="SAM" id="Phobius"/>
    </source>
</evidence>
<feature type="transmembrane region" description="Helical" evidence="10">
    <location>
        <begin position="92"/>
        <end position="110"/>
    </location>
</feature>
<dbReference type="GO" id="GO:0015891">
    <property type="term" value="P:siderophore transport"/>
    <property type="evidence" value="ECO:0007669"/>
    <property type="project" value="InterPro"/>
</dbReference>
<evidence type="ECO:0000256" key="1">
    <source>
        <dbReference type="ARBA" id="ARBA00004383"/>
    </source>
</evidence>
<dbReference type="PANTHER" id="PTHR33446">
    <property type="entry name" value="PROTEIN TONB-RELATED"/>
    <property type="match status" value="1"/>
</dbReference>
<dbReference type="InterPro" id="IPR051045">
    <property type="entry name" value="TonB-dependent_transducer"/>
</dbReference>
<evidence type="ECO:0000256" key="6">
    <source>
        <dbReference type="ARBA" id="ARBA00022692"/>
    </source>
</evidence>
<dbReference type="AlphaFoldDB" id="A0A0D5YTY9"/>
<dbReference type="PROSITE" id="PS52015">
    <property type="entry name" value="TONB_CTD"/>
    <property type="match status" value="1"/>
</dbReference>
<keyword evidence="5" id="KW-0997">Cell inner membrane</keyword>
<dbReference type="Pfam" id="PF05569">
    <property type="entry name" value="Peptidase_M56"/>
    <property type="match status" value="1"/>
</dbReference>
<protein>
    <submittedName>
        <fullName evidence="12">TonB family protein</fullName>
    </submittedName>
</protein>
<reference evidence="12 13" key="1">
    <citation type="submission" date="2015-03" db="EMBL/GenBank/DDBJ databases">
        <title>Complete genome sequence of Muricauda lutaonensis CC-HSB-11T, isolated from a coastal hot spring.</title>
        <authorList>
            <person name="Kim K.M."/>
        </authorList>
    </citation>
    <scope>NUCLEOTIDE SEQUENCE [LARGE SCALE GENOMIC DNA]</scope>
    <source>
        <strain evidence="12 13">CC-HSB-11</strain>
    </source>
</reference>
<dbReference type="Pfam" id="PF03544">
    <property type="entry name" value="TonB_C"/>
    <property type="match status" value="1"/>
</dbReference>
<comment type="subcellular location">
    <subcellularLocation>
        <location evidence="1">Cell inner membrane</location>
        <topology evidence="1">Single-pass membrane protein</topology>
        <orientation evidence="1">Periplasmic side</orientation>
    </subcellularLocation>
</comment>
<dbReference type="InterPro" id="IPR003538">
    <property type="entry name" value="TonB"/>
</dbReference>
<organism evidence="12 13">
    <name type="scientific">Flagellimonas lutaonensis</name>
    <dbReference type="NCBI Taxonomy" id="516051"/>
    <lineage>
        <taxon>Bacteria</taxon>
        <taxon>Pseudomonadati</taxon>
        <taxon>Bacteroidota</taxon>
        <taxon>Flavobacteriia</taxon>
        <taxon>Flavobacteriales</taxon>
        <taxon>Flavobacteriaceae</taxon>
        <taxon>Flagellimonas</taxon>
    </lineage>
</organism>
<dbReference type="STRING" id="516051.VC82_1741"/>
<gene>
    <name evidence="12" type="ORF">VC82_1741</name>
</gene>
<dbReference type="GO" id="GO:0015031">
    <property type="term" value="P:protein transport"/>
    <property type="evidence" value="ECO:0007669"/>
    <property type="project" value="UniProtKB-KW"/>
</dbReference>
<dbReference type="InterPro" id="IPR037682">
    <property type="entry name" value="TonB_C"/>
</dbReference>
<name>A0A0D5YTY9_9FLAO</name>
<keyword evidence="4" id="KW-1003">Cell membrane</keyword>
<evidence type="ECO:0000256" key="5">
    <source>
        <dbReference type="ARBA" id="ARBA00022519"/>
    </source>
</evidence>
<evidence type="ECO:0000256" key="9">
    <source>
        <dbReference type="ARBA" id="ARBA00023136"/>
    </source>
</evidence>
<dbReference type="GO" id="GO:0031992">
    <property type="term" value="F:energy transducer activity"/>
    <property type="evidence" value="ECO:0007669"/>
    <property type="project" value="InterPro"/>
</dbReference>
<feature type="transmembrane region" description="Helical" evidence="10">
    <location>
        <begin position="6"/>
        <end position="22"/>
    </location>
</feature>
<dbReference type="GO" id="GO:0098797">
    <property type="term" value="C:plasma membrane protein complex"/>
    <property type="evidence" value="ECO:0007669"/>
    <property type="project" value="TreeGrafter"/>
</dbReference>
<dbReference type="KEGG" id="mlt:VC82_1741"/>
<dbReference type="Gene3D" id="3.30.1150.10">
    <property type="match status" value="1"/>
</dbReference>
<keyword evidence="9 10" id="KW-0472">Membrane</keyword>
<accession>A0A0D5YTY9</accession>
<dbReference type="GO" id="GO:0055085">
    <property type="term" value="P:transmembrane transport"/>
    <property type="evidence" value="ECO:0007669"/>
    <property type="project" value="InterPro"/>
</dbReference>
<keyword evidence="3" id="KW-0813">Transport</keyword>
<keyword evidence="7" id="KW-0653">Protein transport</keyword>
<dbReference type="PATRIC" id="fig|516051.4.peg.1796"/>
<dbReference type="Proteomes" id="UP000032726">
    <property type="component" value="Chromosome"/>
</dbReference>
<evidence type="ECO:0000259" key="11">
    <source>
        <dbReference type="PROSITE" id="PS52015"/>
    </source>
</evidence>
<sequence length="627" mass="72311">MVQYILEILAFQLVFLLVYDLFLKKETFFQWNRAYLLGTFVFSMVLPWIKIEALKTTVPQELVAGPMVVWQLGEVDVALQATTERFWASIPIYYWIYGLGALFMTIWFSLKLYRIYALKENGTVCYYPDFVKVTIPKSEVAFSFFKNVFLGAKINPSKQADIIAHERVHIKQWHSLDLMFFELMRIVQWFNPLVYVYQARLTELHEFIADAKVAKTDKRKHYELLLSEMFQTQSISFVNAFFKKSLIKKRIVMLAKEKSKKVYQLKYVLLLPIFLGMLVYTSCERDIEVGNDIESSEGTLSDDAQLIAKIERELGTIINTKEFLELHSELLEKDKDDHVILSKEDFFKKELCMKMMFSQAKEHAALSDSVLEMLEKLPNPSTSRYNQYLNIKKSFQVLDKNLKASINQRNKAIRPIVKEDQNLGSGEWIVVKDVSDLTGEEIRKVNRALNAVEGTNKMVAITDGDNGFLITNFIEEPVIISVEEVNGYDDIQQKENPLKVKVGQPVEEIQNGASIPFAVIDEVPIFPGCEDAADQKDCFMEKIQNHIRKHFNYPKQAQEQGIQGRVNVVFTISEDGSITNIRKRGPHPLLEAEVERIIKRLPQMQPGKHKGESVKVPFSIPVTFKLQ</sequence>
<dbReference type="EMBL" id="CP011071">
    <property type="protein sequence ID" value="AKA35351.1"/>
    <property type="molecule type" value="Genomic_DNA"/>
</dbReference>
<evidence type="ECO:0000256" key="8">
    <source>
        <dbReference type="ARBA" id="ARBA00022989"/>
    </source>
</evidence>
<dbReference type="NCBIfam" id="TIGR01352">
    <property type="entry name" value="tonB_Cterm"/>
    <property type="match status" value="1"/>
</dbReference>
<dbReference type="GO" id="GO:0030288">
    <property type="term" value="C:outer membrane-bounded periplasmic space"/>
    <property type="evidence" value="ECO:0007669"/>
    <property type="project" value="InterPro"/>
</dbReference>
<evidence type="ECO:0000313" key="13">
    <source>
        <dbReference type="Proteomes" id="UP000032726"/>
    </source>
</evidence>
<feature type="domain" description="TonB C-terminal" evidence="11">
    <location>
        <begin position="538"/>
        <end position="627"/>
    </location>
</feature>
<dbReference type="InterPro" id="IPR006260">
    <property type="entry name" value="TonB/TolA_C"/>
</dbReference>
<evidence type="ECO:0000256" key="2">
    <source>
        <dbReference type="ARBA" id="ARBA00006555"/>
    </source>
</evidence>
<dbReference type="RefSeq" id="WP_052698972.1">
    <property type="nucleotide sequence ID" value="NZ_CP011071.1"/>
</dbReference>
<proteinExistence type="inferred from homology"/>
<evidence type="ECO:0000256" key="3">
    <source>
        <dbReference type="ARBA" id="ARBA00022448"/>
    </source>
</evidence>
<keyword evidence="6 10" id="KW-0812">Transmembrane</keyword>
<evidence type="ECO:0000256" key="7">
    <source>
        <dbReference type="ARBA" id="ARBA00022927"/>
    </source>
</evidence>
<dbReference type="InterPro" id="IPR008756">
    <property type="entry name" value="Peptidase_M56"/>
</dbReference>
<comment type="similarity">
    <text evidence="2">Belongs to the TonB family.</text>
</comment>